<evidence type="ECO:0000256" key="1">
    <source>
        <dbReference type="SAM" id="Phobius"/>
    </source>
</evidence>
<gene>
    <name evidence="2" type="ORF">J2S57_005241</name>
</gene>
<protein>
    <recommendedName>
        <fullName evidence="4">Alkaline shock family protein YloU</fullName>
    </recommendedName>
</protein>
<evidence type="ECO:0000313" key="2">
    <source>
        <dbReference type="EMBL" id="MDP9829492.1"/>
    </source>
</evidence>
<dbReference type="Proteomes" id="UP001235712">
    <property type="component" value="Unassembled WGS sequence"/>
</dbReference>
<keyword evidence="1" id="KW-0812">Transmembrane</keyword>
<dbReference type="EMBL" id="JAUSQZ010000001">
    <property type="protein sequence ID" value="MDP9829492.1"/>
    <property type="molecule type" value="Genomic_DNA"/>
</dbReference>
<keyword evidence="3" id="KW-1185">Reference proteome</keyword>
<comment type="caution">
    <text evidence="2">The sequence shown here is derived from an EMBL/GenBank/DDBJ whole genome shotgun (WGS) entry which is preliminary data.</text>
</comment>
<keyword evidence="1" id="KW-1133">Transmembrane helix</keyword>
<name>A0ABT9P9X0_9ACTN</name>
<accession>A0ABT9P9X0</accession>
<feature type="transmembrane region" description="Helical" evidence="1">
    <location>
        <begin position="53"/>
        <end position="74"/>
    </location>
</feature>
<evidence type="ECO:0000313" key="3">
    <source>
        <dbReference type="Proteomes" id="UP001235712"/>
    </source>
</evidence>
<proteinExistence type="predicted"/>
<reference evidence="2 3" key="1">
    <citation type="submission" date="2023-07" db="EMBL/GenBank/DDBJ databases">
        <title>Sequencing the genomes of 1000 actinobacteria strains.</title>
        <authorList>
            <person name="Klenk H.-P."/>
        </authorList>
    </citation>
    <scope>NUCLEOTIDE SEQUENCE [LARGE SCALE GENOMIC DNA]</scope>
    <source>
        <strain evidence="2 3">DSM 44388</strain>
    </source>
</reference>
<keyword evidence="1" id="KW-0472">Membrane</keyword>
<dbReference type="RefSeq" id="WP_307247712.1">
    <property type="nucleotide sequence ID" value="NZ_JAUSQZ010000001.1"/>
</dbReference>
<feature type="transmembrane region" description="Helical" evidence="1">
    <location>
        <begin position="9"/>
        <end position="29"/>
    </location>
</feature>
<organism evidence="2 3">
    <name type="scientific">Kineosporia succinea</name>
    <dbReference type="NCBI Taxonomy" id="84632"/>
    <lineage>
        <taxon>Bacteria</taxon>
        <taxon>Bacillati</taxon>
        <taxon>Actinomycetota</taxon>
        <taxon>Actinomycetes</taxon>
        <taxon>Kineosporiales</taxon>
        <taxon>Kineosporiaceae</taxon>
        <taxon>Kineosporia</taxon>
    </lineage>
</organism>
<sequence>MTRSALDRVVTAVVALVLVAGGVTIAAWGTRRVPDLRGTIDLGRLRETTAETWWPWALGAAGVLLLLLALRGVFAHRPAPGAGRIPLAGSGPSGRLCAETGPLARAGAQALAARTGAHSAHGRLFRERGRFTARIRASVGADADLEAVAAGCAEVSRALRGAGGRDDLDCQVVLRLSGDRERRPRVR</sequence>
<evidence type="ECO:0008006" key="4">
    <source>
        <dbReference type="Google" id="ProtNLM"/>
    </source>
</evidence>